<feature type="domain" description="DHHA1" evidence="2">
    <location>
        <begin position="254"/>
        <end position="331"/>
    </location>
</feature>
<feature type="domain" description="DDH" evidence="1">
    <location>
        <begin position="23"/>
        <end position="155"/>
    </location>
</feature>
<sequence>MEKIISESKIDQVAKLINKYDNVVTICHVSPDGDAVGSSLGLYHFLNALDKSVTVVVPDALPDNLCFLGGAKDILNFSKYPEFATELIDKAELLFCLDFNALSRVGDDLSPLIAKAKAKKVMIDHHLDPENFCDVIISHPEISSTSELVFRLICRMGMFDVLDCLSAAAIYTGMMTDTGNFTYNSNKPDMYFIIEELVRKGIDKDKIYTKVFNTNSVDKIKLNGYATSEKLEVFPEYKTAMITLTREELNRYHYRKGDSEGLVNVPLSIEGIVFSAFFREEKEYIKVSLRSKGNFPANKVASEYFNGGGHMNAAGGEFYGTMEEIIDRFKNLLPMYVQYLQ</sequence>
<dbReference type="Gene3D" id="3.10.310.30">
    <property type="match status" value="1"/>
</dbReference>
<reference evidence="4" key="1">
    <citation type="submission" date="2020-07" db="EMBL/GenBank/DDBJ databases">
        <title>Complete genome sequencing of Coprobacter sp. strain 2CBH44.</title>
        <authorList>
            <person name="Sakamoto M."/>
            <person name="Murakami T."/>
            <person name="Mori H."/>
        </authorList>
    </citation>
    <scope>NUCLEOTIDE SEQUENCE [LARGE SCALE GENOMIC DNA]</scope>
    <source>
        <strain evidence="4">2CBH44</strain>
    </source>
</reference>
<dbReference type="InterPro" id="IPR051319">
    <property type="entry name" value="Oligoribo/pAp-PDE_c-di-AMP_PDE"/>
</dbReference>
<dbReference type="InterPro" id="IPR001667">
    <property type="entry name" value="DDH_dom"/>
</dbReference>
<evidence type="ECO:0000313" key="3">
    <source>
        <dbReference type="EMBL" id="BCI62606.1"/>
    </source>
</evidence>
<dbReference type="SUPFAM" id="SSF64182">
    <property type="entry name" value="DHH phosphoesterases"/>
    <property type="match status" value="1"/>
</dbReference>
<dbReference type="Pfam" id="PF01368">
    <property type="entry name" value="DHH"/>
    <property type="match status" value="1"/>
</dbReference>
<dbReference type="GO" id="GO:0003676">
    <property type="term" value="F:nucleic acid binding"/>
    <property type="evidence" value="ECO:0007669"/>
    <property type="project" value="InterPro"/>
</dbReference>
<dbReference type="PANTHER" id="PTHR47618:SF1">
    <property type="entry name" value="BIFUNCTIONAL OLIGORIBONUCLEASE AND PAP PHOSPHATASE NRNA"/>
    <property type="match status" value="1"/>
</dbReference>
<dbReference type="InterPro" id="IPR038763">
    <property type="entry name" value="DHH_sf"/>
</dbReference>
<protein>
    <submittedName>
        <fullName evidence="3">Exopolyphosphatase</fullName>
    </submittedName>
</protein>
<gene>
    <name evidence="3" type="ORF">Cop2CBH44_09590</name>
</gene>
<accession>A0A7G1HSM4</accession>
<proteinExistence type="predicted"/>
<keyword evidence="4" id="KW-1185">Reference proteome</keyword>
<dbReference type="InterPro" id="IPR003156">
    <property type="entry name" value="DHHA1_dom"/>
</dbReference>
<dbReference type="EMBL" id="AP023322">
    <property type="protein sequence ID" value="BCI62606.1"/>
    <property type="molecule type" value="Genomic_DNA"/>
</dbReference>
<dbReference type="KEGG" id="copr:Cop2CBH44_09590"/>
<dbReference type="AlphaFoldDB" id="A0A7G1HSM4"/>
<name>A0A7G1HSM4_9BACT</name>
<dbReference type="Gene3D" id="3.90.1640.10">
    <property type="entry name" value="inorganic pyrophosphatase (n-terminal core)"/>
    <property type="match status" value="1"/>
</dbReference>
<evidence type="ECO:0000259" key="2">
    <source>
        <dbReference type="Pfam" id="PF02272"/>
    </source>
</evidence>
<evidence type="ECO:0000313" key="4">
    <source>
        <dbReference type="Proteomes" id="UP000594042"/>
    </source>
</evidence>
<dbReference type="PANTHER" id="PTHR47618">
    <property type="entry name" value="BIFUNCTIONAL OLIGORIBONUCLEASE AND PAP PHOSPHATASE NRNA"/>
    <property type="match status" value="1"/>
</dbReference>
<dbReference type="Proteomes" id="UP000594042">
    <property type="component" value="Chromosome"/>
</dbReference>
<organism evidence="3 4">
    <name type="scientific">Coprobacter secundus subsp. similis</name>
    <dbReference type="NCBI Taxonomy" id="2751153"/>
    <lineage>
        <taxon>Bacteria</taxon>
        <taxon>Pseudomonadati</taxon>
        <taxon>Bacteroidota</taxon>
        <taxon>Bacteroidia</taxon>
        <taxon>Bacteroidales</taxon>
        <taxon>Barnesiellaceae</taxon>
        <taxon>Coprobacter</taxon>
    </lineage>
</organism>
<evidence type="ECO:0000259" key="1">
    <source>
        <dbReference type="Pfam" id="PF01368"/>
    </source>
</evidence>
<dbReference type="Pfam" id="PF02272">
    <property type="entry name" value="DHHA1"/>
    <property type="match status" value="1"/>
</dbReference>